<reference evidence="1 2" key="1">
    <citation type="submission" date="2020-08" db="EMBL/GenBank/DDBJ databases">
        <title>Genomic Encyclopedia of Type Strains, Phase III (KMG-III): the genomes of soil and plant-associated and newly described type strains.</title>
        <authorList>
            <person name="Whitman W."/>
        </authorList>
    </citation>
    <scope>NUCLEOTIDE SEQUENCE [LARGE SCALE GENOMIC DNA]</scope>
    <source>
        <strain evidence="1 2">CECT 3287</strain>
    </source>
</reference>
<comment type="caution">
    <text evidence="1">The sequence shown here is derived from an EMBL/GenBank/DDBJ whole genome shotgun (WGS) entry which is preliminary data.</text>
</comment>
<proteinExistence type="predicted"/>
<gene>
    <name evidence="1" type="ORF">FHR83_005881</name>
</gene>
<evidence type="ECO:0000313" key="2">
    <source>
        <dbReference type="Proteomes" id="UP000590749"/>
    </source>
</evidence>
<name>A0A7W5FH45_9ACTN</name>
<dbReference type="Proteomes" id="UP000590749">
    <property type="component" value="Unassembled WGS sequence"/>
</dbReference>
<dbReference type="RefSeq" id="WP_260179430.1">
    <property type="nucleotide sequence ID" value="NZ_BMPW01000016.1"/>
</dbReference>
<evidence type="ECO:0000313" key="1">
    <source>
        <dbReference type="EMBL" id="MBB3098186.1"/>
    </source>
</evidence>
<dbReference type="AlphaFoldDB" id="A0A7W5FH45"/>
<protein>
    <submittedName>
        <fullName evidence="1">Uncharacterized protein</fullName>
    </submittedName>
</protein>
<keyword evidence="2" id="KW-1185">Reference proteome</keyword>
<dbReference type="EMBL" id="JACHXF010000014">
    <property type="protein sequence ID" value="MBB3098186.1"/>
    <property type="molecule type" value="Genomic_DNA"/>
</dbReference>
<sequence length="40" mass="4504">MTKVDHWRLDGVPLVCIRSPFMITVSVVDDDRMLLDGMAA</sequence>
<accession>A0A7W5FH45</accession>
<organism evidence="1 2">
    <name type="scientific">Actinoplanes campanulatus</name>
    <dbReference type="NCBI Taxonomy" id="113559"/>
    <lineage>
        <taxon>Bacteria</taxon>
        <taxon>Bacillati</taxon>
        <taxon>Actinomycetota</taxon>
        <taxon>Actinomycetes</taxon>
        <taxon>Micromonosporales</taxon>
        <taxon>Micromonosporaceae</taxon>
        <taxon>Actinoplanes</taxon>
    </lineage>
</organism>